<dbReference type="PANTHER" id="PTHR43806:SF11">
    <property type="entry name" value="CEREVISIN-RELATED"/>
    <property type="match status" value="1"/>
</dbReference>
<keyword evidence="3" id="KW-0378">Hydrolase</keyword>
<dbReference type="EMBL" id="MU854048">
    <property type="protein sequence ID" value="KAK3933929.1"/>
    <property type="molecule type" value="Genomic_DNA"/>
</dbReference>
<sequence>MEPLPTGYLQVTSDWWGLNSISHVGTWDHYVCPKQKGDGVVVYVLENSVSLNEKEAPGFAWVKTLTDQDRIDFSQPSPSQYESNHFHGNIVLSVIRKAAPLATVYVLKRNSSAEQLSAAMERVIGHYKDNHSQQPALLNCSIGLGTDRTRDATAMIKACFEKIDEVMRNGILVVAAAGNKPVREVTEEMRGECRDYAELASLKSLTKEQKEEMDKLGETLNNVVKPAFPPMHPRVLSVGGYDEKFDCRKLYYGTGNSVPAGVDVYAPAFDVPVPKMKVQVQEQGRLVLKDRVQGRDFDQGTSFAAPLVAGCIASYLSSLPPQAKSDLAGVWCRPCALKEWVIKNAAPIQEKGGNSPPYRAVKNREKLGYVIEVERGTQSAPPTNQAPAGNPTQQTVRRRGPIDACKKDAAPVAVRKYS</sequence>
<dbReference type="Proteomes" id="UP001303473">
    <property type="component" value="Unassembled WGS sequence"/>
</dbReference>
<keyword evidence="8" id="KW-1185">Reference proteome</keyword>
<keyword evidence="2" id="KW-0645">Protease</keyword>
<evidence type="ECO:0000256" key="3">
    <source>
        <dbReference type="ARBA" id="ARBA00022801"/>
    </source>
</evidence>
<dbReference type="SUPFAM" id="SSF52743">
    <property type="entry name" value="Subtilisin-like"/>
    <property type="match status" value="1"/>
</dbReference>
<name>A0AAN6MVW1_9PEZI</name>
<reference evidence="8" key="1">
    <citation type="journal article" date="2023" name="Mol. Phylogenet. Evol.">
        <title>Genome-scale phylogeny and comparative genomics of the fungal order Sordariales.</title>
        <authorList>
            <person name="Hensen N."/>
            <person name="Bonometti L."/>
            <person name="Westerberg I."/>
            <person name="Brannstrom I.O."/>
            <person name="Guillou S."/>
            <person name="Cros-Aarteil S."/>
            <person name="Calhoun S."/>
            <person name="Haridas S."/>
            <person name="Kuo A."/>
            <person name="Mondo S."/>
            <person name="Pangilinan J."/>
            <person name="Riley R."/>
            <person name="LaButti K."/>
            <person name="Andreopoulos B."/>
            <person name="Lipzen A."/>
            <person name="Chen C."/>
            <person name="Yan M."/>
            <person name="Daum C."/>
            <person name="Ng V."/>
            <person name="Clum A."/>
            <person name="Steindorff A."/>
            <person name="Ohm R.A."/>
            <person name="Martin F."/>
            <person name="Silar P."/>
            <person name="Natvig D.O."/>
            <person name="Lalanne C."/>
            <person name="Gautier V."/>
            <person name="Ament-Velasquez S.L."/>
            <person name="Kruys A."/>
            <person name="Hutchinson M.I."/>
            <person name="Powell A.J."/>
            <person name="Barry K."/>
            <person name="Miller A.N."/>
            <person name="Grigoriev I.V."/>
            <person name="Debuchy R."/>
            <person name="Gladieux P."/>
            <person name="Hiltunen Thoren M."/>
            <person name="Johannesson H."/>
        </authorList>
    </citation>
    <scope>NUCLEOTIDE SEQUENCE [LARGE SCALE GENOMIC DNA]</scope>
    <source>
        <strain evidence="8">CBS 340.73</strain>
    </source>
</reference>
<proteinExistence type="inferred from homology"/>
<feature type="domain" description="Peptidase S8/S53" evidence="6">
    <location>
        <begin position="80"/>
        <end position="345"/>
    </location>
</feature>
<organism evidence="7 8">
    <name type="scientific">Diplogelasinospora grovesii</name>
    <dbReference type="NCBI Taxonomy" id="303347"/>
    <lineage>
        <taxon>Eukaryota</taxon>
        <taxon>Fungi</taxon>
        <taxon>Dikarya</taxon>
        <taxon>Ascomycota</taxon>
        <taxon>Pezizomycotina</taxon>
        <taxon>Sordariomycetes</taxon>
        <taxon>Sordariomycetidae</taxon>
        <taxon>Sordariales</taxon>
        <taxon>Diplogelasinosporaceae</taxon>
        <taxon>Diplogelasinospora</taxon>
    </lineage>
</organism>
<evidence type="ECO:0000313" key="7">
    <source>
        <dbReference type="EMBL" id="KAK3933929.1"/>
    </source>
</evidence>
<dbReference type="Gene3D" id="3.40.50.200">
    <property type="entry name" value="Peptidase S8/S53 domain"/>
    <property type="match status" value="1"/>
</dbReference>
<evidence type="ECO:0000256" key="1">
    <source>
        <dbReference type="ARBA" id="ARBA00011073"/>
    </source>
</evidence>
<evidence type="ECO:0000313" key="8">
    <source>
        <dbReference type="Proteomes" id="UP001303473"/>
    </source>
</evidence>
<evidence type="ECO:0000256" key="5">
    <source>
        <dbReference type="SAM" id="MobiDB-lite"/>
    </source>
</evidence>
<dbReference type="InterPro" id="IPR036852">
    <property type="entry name" value="Peptidase_S8/S53_dom_sf"/>
</dbReference>
<evidence type="ECO:0000259" key="6">
    <source>
        <dbReference type="Pfam" id="PF00082"/>
    </source>
</evidence>
<comment type="similarity">
    <text evidence="1">Belongs to the peptidase S8 family.</text>
</comment>
<dbReference type="GO" id="GO:0006508">
    <property type="term" value="P:proteolysis"/>
    <property type="evidence" value="ECO:0007669"/>
    <property type="project" value="UniProtKB-KW"/>
</dbReference>
<comment type="caution">
    <text evidence="7">The sequence shown here is derived from an EMBL/GenBank/DDBJ whole genome shotgun (WGS) entry which is preliminary data.</text>
</comment>
<protein>
    <submittedName>
        <fullName evidence="7">Peptidase S8/S53 domain-containing protein</fullName>
    </submittedName>
</protein>
<dbReference type="CDD" id="cd00306">
    <property type="entry name" value="Peptidases_S8_S53"/>
    <property type="match status" value="1"/>
</dbReference>
<dbReference type="InterPro" id="IPR000209">
    <property type="entry name" value="Peptidase_S8/S53_dom"/>
</dbReference>
<keyword evidence="4" id="KW-0720">Serine protease</keyword>
<dbReference type="PRINTS" id="PR00723">
    <property type="entry name" value="SUBTILISIN"/>
</dbReference>
<dbReference type="PROSITE" id="PS00138">
    <property type="entry name" value="SUBTILASE_SER"/>
    <property type="match status" value="1"/>
</dbReference>
<dbReference type="AlphaFoldDB" id="A0AAN6MVW1"/>
<dbReference type="InterPro" id="IPR023828">
    <property type="entry name" value="Peptidase_S8_Ser-AS"/>
</dbReference>
<evidence type="ECO:0000256" key="2">
    <source>
        <dbReference type="ARBA" id="ARBA00022670"/>
    </source>
</evidence>
<feature type="region of interest" description="Disordered" evidence="5">
    <location>
        <begin position="375"/>
        <end position="404"/>
    </location>
</feature>
<dbReference type="InterPro" id="IPR050131">
    <property type="entry name" value="Peptidase_S8_subtilisin-like"/>
</dbReference>
<dbReference type="PANTHER" id="PTHR43806">
    <property type="entry name" value="PEPTIDASE S8"/>
    <property type="match status" value="1"/>
</dbReference>
<evidence type="ECO:0000256" key="4">
    <source>
        <dbReference type="ARBA" id="ARBA00022825"/>
    </source>
</evidence>
<dbReference type="InterPro" id="IPR015500">
    <property type="entry name" value="Peptidase_S8_subtilisin-rel"/>
</dbReference>
<dbReference type="GO" id="GO:0004252">
    <property type="term" value="F:serine-type endopeptidase activity"/>
    <property type="evidence" value="ECO:0007669"/>
    <property type="project" value="InterPro"/>
</dbReference>
<gene>
    <name evidence="7" type="ORF">QBC46DRAFT_274827</name>
</gene>
<feature type="compositionally biased region" description="Polar residues" evidence="5">
    <location>
        <begin position="376"/>
        <end position="395"/>
    </location>
</feature>
<dbReference type="Pfam" id="PF00082">
    <property type="entry name" value="Peptidase_S8"/>
    <property type="match status" value="1"/>
</dbReference>
<accession>A0AAN6MVW1</accession>